<accession>A0A9P9FLT9</accession>
<dbReference type="Gene3D" id="3.10.129.10">
    <property type="entry name" value="Hotdog Thioesterase"/>
    <property type="match status" value="1"/>
</dbReference>
<dbReference type="EMBL" id="JAGMUV010000003">
    <property type="protein sequence ID" value="KAH7166468.1"/>
    <property type="molecule type" value="Genomic_DNA"/>
</dbReference>
<dbReference type="InterPro" id="IPR029069">
    <property type="entry name" value="HotDog_dom_sf"/>
</dbReference>
<dbReference type="OrthoDB" id="506431at2759"/>
<dbReference type="SUPFAM" id="SSF54637">
    <property type="entry name" value="Thioesterase/thiol ester dehydrase-isomerase"/>
    <property type="match status" value="1"/>
</dbReference>
<dbReference type="InterPro" id="IPR052061">
    <property type="entry name" value="PTE-AB_protein"/>
</dbReference>
<dbReference type="PANTHER" id="PTHR47260">
    <property type="entry name" value="UPF0644 PROTEIN PB2B4.06"/>
    <property type="match status" value="1"/>
</dbReference>
<dbReference type="AlphaFoldDB" id="A0A9P9FLT9"/>
<evidence type="ECO:0000259" key="1">
    <source>
        <dbReference type="Pfam" id="PF03061"/>
    </source>
</evidence>
<gene>
    <name evidence="2" type="ORF">EDB81DRAFT_782310</name>
</gene>
<dbReference type="InterPro" id="IPR006683">
    <property type="entry name" value="Thioestr_dom"/>
</dbReference>
<evidence type="ECO:0000313" key="3">
    <source>
        <dbReference type="Proteomes" id="UP000738349"/>
    </source>
</evidence>
<dbReference type="Pfam" id="PF03061">
    <property type="entry name" value="4HBT"/>
    <property type="match status" value="1"/>
</dbReference>
<keyword evidence="3" id="KW-1185">Reference proteome</keyword>
<name>A0A9P9FLT9_9HYPO</name>
<dbReference type="PANTHER" id="PTHR47260:SF3">
    <property type="entry name" value="THIOESTERASE FAMILY PROTEIN (AFU_ORTHOLOGUE AFUA_7G03960)"/>
    <property type="match status" value="1"/>
</dbReference>
<dbReference type="CDD" id="cd03443">
    <property type="entry name" value="PaaI_thioesterase"/>
    <property type="match status" value="1"/>
</dbReference>
<feature type="domain" description="Thioesterase" evidence="1">
    <location>
        <begin position="120"/>
        <end position="199"/>
    </location>
</feature>
<reference evidence="2" key="1">
    <citation type="journal article" date="2021" name="Nat. Commun.">
        <title>Genetic determinants of endophytism in the Arabidopsis root mycobiome.</title>
        <authorList>
            <person name="Mesny F."/>
            <person name="Miyauchi S."/>
            <person name="Thiergart T."/>
            <person name="Pickel B."/>
            <person name="Atanasova L."/>
            <person name="Karlsson M."/>
            <person name="Huettel B."/>
            <person name="Barry K.W."/>
            <person name="Haridas S."/>
            <person name="Chen C."/>
            <person name="Bauer D."/>
            <person name="Andreopoulos W."/>
            <person name="Pangilinan J."/>
            <person name="LaButti K."/>
            <person name="Riley R."/>
            <person name="Lipzen A."/>
            <person name="Clum A."/>
            <person name="Drula E."/>
            <person name="Henrissat B."/>
            <person name="Kohler A."/>
            <person name="Grigoriev I.V."/>
            <person name="Martin F.M."/>
            <person name="Hacquard S."/>
        </authorList>
    </citation>
    <scope>NUCLEOTIDE SEQUENCE</scope>
    <source>
        <strain evidence="2">MPI-CAGE-AT-0147</strain>
    </source>
</reference>
<proteinExistence type="predicted"/>
<evidence type="ECO:0000313" key="2">
    <source>
        <dbReference type="EMBL" id="KAH7166468.1"/>
    </source>
</evidence>
<sequence length="213" mass="23672">MRRFPVTRCWTLQHFCHNTKSDGSMATSDLNHFLAIPWCAKLLNDPDILFIHNHEDFQDSGKIRGIFAENVSSIEDGVKAQLAFYPRHSQQEGRSRARFPELSVMLDLGSGVSGWPGMGHGGFISHLFDIVAGQLAACNVEMLPGNVLPFTVTAKLEVNYRKPVLIDRVLILKTFVKEMEGRKMQIGLELVDESGGVLCDGMALFLLANGTRL</sequence>
<dbReference type="Proteomes" id="UP000738349">
    <property type="component" value="Unassembled WGS sequence"/>
</dbReference>
<organism evidence="2 3">
    <name type="scientific">Dactylonectria macrodidyma</name>
    <dbReference type="NCBI Taxonomy" id="307937"/>
    <lineage>
        <taxon>Eukaryota</taxon>
        <taxon>Fungi</taxon>
        <taxon>Dikarya</taxon>
        <taxon>Ascomycota</taxon>
        <taxon>Pezizomycotina</taxon>
        <taxon>Sordariomycetes</taxon>
        <taxon>Hypocreomycetidae</taxon>
        <taxon>Hypocreales</taxon>
        <taxon>Nectriaceae</taxon>
        <taxon>Dactylonectria</taxon>
    </lineage>
</organism>
<protein>
    <submittedName>
        <fullName evidence="2">HotDog domain-containing protein</fullName>
    </submittedName>
</protein>
<comment type="caution">
    <text evidence="2">The sequence shown here is derived from an EMBL/GenBank/DDBJ whole genome shotgun (WGS) entry which is preliminary data.</text>
</comment>